<feature type="region of interest" description="Disordered" evidence="1">
    <location>
        <begin position="671"/>
        <end position="805"/>
    </location>
</feature>
<dbReference type="PaxDb" id="121845-A0A3Q0IUI2"/>
<protein>
    <submittedName>
        <fullName evidence="5">Uncharacterized protein LOC103509950</fullName>
    </submittedName>
</protein>
<dbReference type="Proteomes" id="UP000079169">
    <property type="component" value="Unplaced"/>
</dbReference>
<dbReference type="RefSeq" id="XP_026679931.1">
    <property type="nucleotide sequence ID" value="XM_026824130.1"/>
</dbReference>
<gene>
    <name evidence="5" type="primary">LOC103509950</name>
</gene>
<name>A0A3Q0IUI2_DIACI</name>
<evidence type="ECO:0000256" key="1">
    <source>
        <dbReference type="SAM" id="MobiDB-lite"/>
    </source>
</evidence>
<accession>A0A3Q0IUI2</accession>
<keyword evidence="4" id="KW-1185">Reference proteome</keyword>
<feature type="transmembrane region" description="Helical" evidence="2">
    <location>
        <begin position="150"/>
        <end position="174"/>
    </location>
</feature>
<feature type="region of interest" description="Disordered" evidence="1">
    <location>
        <begin position="318"/>
        <end position="344"/>
    </location>
</feature>
<evidence type="ECO:0000256" key="2">
    <source>
        <dbReference type="SAM" id="Phobius"/>
    </source>
</evidence>
<feature type="compositionally biased region" description="Basic and acidic residues" evidence="1">
    <location>
        <begin position="747"/>
        <end position="771"/>
    </location>
</feature>
<feature type="compositionally biased region" description="Basic and acidic residues" evidence="1">
    <location>
        <begin position="787"/>
        <end position="805"/>
    </location>
</feature>
<dbReference type="KEGG" id="dci:103509950"/>
<dbReference type="GeneID" id="103509950"/>
<dbReference type="AlphaFoldDB" id="A0A3Q0IUI2"/>
<keyword evidence="2" id="KW-1133">Transmembrane helix</keyword>
<dbReference type="STRING" id="121845.A0A3Q0IUI2"/>
<reference evidence="5" key="1">
    <citation type="submission" date="2025-08" db="UniProtKB">
        <authorList>
            <consortium name="RefSeq"/>
        </authorList>
    </citation>
    <scope>IDENTIFICATION</scope>
</reference>
<feature type="region of interest" description="Disordered" evidence="1">
    <location>
        <begin position="462"/>
        <end position="528"/>
    </location>
</feature>
<evidence type="ECO:0000259" key="3">
    <source>
        <dbReference type="Pfam" id="PF15706"/>
    </source>
</evidence>
<dbReference type="Pfam" id="PF15706">
    <property type="entry name" value="TMEM132_C"/>
    <property type="match status" value="1"/>
</dbReference>
<dbReference type="InterPro" id="IPR026307">
    <property type="entry name" value="TMEM132"/>
</dbReference>
<dbReference type="PANTHER" id="PTHR13388">
    <property type="entry name" value="DETONATOR, ISOFORM E"/>
    <property type="match status" value="1"/>
</dbReference>
<keyword evidence="2" id="KW-0812">Transmembrane</keyword>
<feature type="region of interest" description="Disordered" evidence="1">
    <location>
        <begin position="181"/>
        <end position="203"/>
    </location>
</feature>
<organism evidence="4 5">
    <name type="scientific">Diaphorina citri</name>
    <name type="common">Asian citrus psyllid</name>
    <dbReference type="NCBI Taxonomy" id="121845"/>
    <lineage>
        <taxon>Eukaryota</taxon>
        <taxon>Metazoa</taxon>
        <taxon>Ecdysozoa</taxon>
        <taxon>Arthropoda</taxon>
        <taxon>Hexapoda</taxon>
        <taxon>Insecta</taxon>
        <taxon>Pterygota</taxon>
        <taxon>Neoptera</taxon>
        <taxon>Paraneoptera</taxon>
        <taxon>Hemiptera</taxon>
        <taxon>Sternorrhyncha</taxon>
        <taxon>Psylloidea</taxon>
        <taxon>Psyllidae</taxon>
        <taxon>Diaphorininae</taxon>
        <taxon>Diaphorina</taxon>
    </lineage>
</organism>
<dbReference type="PANTHER" id="PTHR13388:SF11">
    <property type="entry name" value="DETONATOR, ISOFORM E"/>
    <property type="match status" value="1"/>
</dbReference>
<feature type="domain" description="Transmembrane protein TMEM132 C-terminal" evidence="3">
    <location>
        <begin position="138"/>
        <end position="244"/>
    </location>
</feature>
<feature type="compositionally biased region" description="Basic and acidic residues" evidence="1">
    <location>
        <begin position="683"/>
        <end position="707"/>
    </location>
</feature>
<keyword evidence="2" id="KW-0472">Membrane</keyword>
<sequence length="805" mass="86166">MRAGSKHPRVIAVGEGRGELLRVAFLQPDACRPGGPVKKTSPLLTANVKVEIDFENFGADSASGVGGGQKSDFVQNDGSAGKFGAGDSRSKDFLSSDLRDILIGVPLKDSDSNDQPSVVAQRHSHHTLSINNLLGPHHPHHNANLAPLEIGMYVLLTSFCIAIIIFVLSCVMYASKFKPPPDDSHDPALGRPHTGPTSGGGTGFFSSFSTTTSALPFSKPPNGHAYNKVSTSEDNSHDWVWLGRTPLERTSASGASQSPMSINKATNINRMRLVYNPACEDSTDEILVAQQNSSGSADASHARVIDTKTYCKRDRCNVSPPTVPPHTHLSEEDDEIKPPVPSRTESKNCAMLMGMNRGVNSNLMNGGVNSAMGVNGCLMNGAGSSNFVNGSTMGVNGSVMNGTGNSNFVNGVVNGSTMGVNVMNGGLNGNLMNGVVNGSSMGVNGGLAGMGELGVEQAKLGVTGKQHAHHHHKSARHSKGEHKERRRSRSRGSRKSDTDHSSSSSGPASEWRLSASEAHSPARNPFPGREEKFLARATDEVGQERALLVARDEVGPASGAGREREFRAAQGDGIFASGRQAGFGTADEYRYGAQGRHQVVDIGLVEAVPKYANADVHQSESPSGSVDNTRAHPNIIGNPLFMSALASFNIDDEIDLSDEIDDEIIDDDFSDEEIDSFGNTGSEKYDNVGKHFRPEGSRCKNELRSSPEIRTGPISPDMARGSPDSKRYQKDSDNDRSSREFGNTGSEKYDNIAKHFRPEGSRCKNELRSSPEIRSGPISPDMARGSPDSKRYQKDSDNDRSSREV</sequence>
<evidence type="ECO:0000313" key="4">
    <source>
        <dbReference type="Proteomes" id="UP000079169"/>
    </source>
</evidence>
<feature type="compositionally biased region" description="Basic residues" evidence="1">
    <location>
        <begin position="466"/>
        <end position="493"/>
    </location>
</feature>
<proteinExistence type="predicted"/>
<evidence type="ECO:0000313" key="5">
    <source>
        <dbReference type="RefSeq" id="XP_026679931.1"/>
    </source>
</evidence>
<dbReference type="InterPro" id="IPR031436">
    <property type="entry name" value="TMEM132_C"/>
</dbReference>
<feature type="compositionally biased region" description="Basic and acidic residues" evidence="1">
    <location>
        <begin position="723"/>
        <end position="739"/>
    </location>
</feature>